<name>A0ABZ0YKW2_9GAMM</name>
<keyword evidence="1" id="KW-1133">Transmembrane helix</keyword>
<evidence type="ECO:0000313" key="4">
    <source>
        <dbReference type="Proteomes" id="UP001324794"/>
    </source>
</evidence>
<evidence type="ECO:0000256" key="1">
    <source>
        <dbReference type="SAM" id="Phobius"/>
    </source>
</evidence>
<feature type="transmembrane region" description="Helical" evidence="1">
    <location>
        <begin position="30"/>
        <end position="53"/>
    </location>
</feature>
<proteinExistence type="predicted"/>
<dbReference type="RefSeq" id="WP_322535443.1">
    <property type="nucleotide sequence ID" value="NZ_CP140255.1"/>
</dbReference>
<accession>A0ABZ0YKW2</accession>
<evidence type="ECO:0000259" key="2">
    <source>
        <dbReference type="Pfam" id="PF14145"/>
    </source>
</evidence>
<keyword evidence="4" id="KW-1185">Reference proteome</keyword>
<dbReference type="EMBL" id="CP140255">
    <property type="protein sequence ID" value="WQH11996.1"/>
    <property type="molecule type" value="Genomic_DNA"/>
</dbReference>
<dbReference type="Pfam" id="PF14145">
    <property type="entry name" value="YrhK"/>
    <property type="match status" value="1"/>
</dbReference>
<gene>
    <name evidence="3" type="ORF">SR894_17845</name>
</gene>
<dbReference type="Proteomes" id="UP001324794">
    <property type="component" value="Chromosome"/>
</dbReference>
<feature type="transmembrane region" description="Helical" evidence="1">
    <location>
        <begin position="59"/>
        <end position="77"/>
    </location>
</feature>
<organism evidence="3 4">
    <name type="scientific">Vreelandella neptunia</name>
    <dbReference type="NCBI Taxonomy" id="115551"/>
    <lineage>
        <taxon>Bacteria</taxon>
        <taxon>Pseudomonadati</taxon>
        <taxon>Pseudomonadota</taxon>
        <taxon>Gammaproteobacteria</taxon>
        <taxon>Oceanospirillales</taxon>
        <taxon>Halomonadaceae</taxon>
        <taxon>Vreelandella</taxon>
    </lineage>
</organism>
<sequence>MMQRQQDPMTNDWTFIIGHRELVVHQRYEVLSMINDFMLGIWFTIGSVCFFYQGAVQTVGVWLFVIGSIQLLIRPAIRLHRYVYFKQLPDTDQDA</sequence>
<evidence type="ECO:0000313" key="3">
    <source>
        <dbReference type="EMBL" id="WQH11996.1"/>
    </source>
</evidence>
<feature type="domain" description="YrhK" evidence="2">
    <location>
        <begin position="26"/>
        <end position="81"/>
    </location>
</feature>
<dbReference type="InterPro" id="IPR025424">
    <property type="entry name" value="YrhK_domain"/>
</dbReference>
<protein>
    <submittedName>
        <fullName evidence="3">YrhK family protein</fullName>
    </submittedName>
</protein>
<keyword evidence="1" id="KW-0472">Membrane</keyword>
<reference evidence="3 4" key="1">
    <citation type="submission" date="2023-11" db="EMBL/GenBank/DDBJ databases">
        <title>MicrobeMod: A computational toolkit for identifying prokaryotic methylation and restriction-modification with nanopore sequencing.</title>
        <authorList>
            <person name="Crits-Christoph A."/>
            <person name="Kang S.C."/>
            <person name="Lee H."/>
            <person name="Ostrov N."/>
        </authorList>
    </citation>
    <scope>NUCLEOTIDE SEQUENCE [LARGE SCALE GENOMIC DNA]</scope>
    <source>
        <strain evidence="3 4">ATCC BAA-805</strain>
    </source>
</reference>
<keyword evidence="1" id="KW-0812">Transmembrane</keyword>